<comment type="caution">
    <text evidence="2">The sequence shown here is derived from an EMBL/GenBank/DDBJ whole genome shotgun (WGS) entry which is preliminary data.</text>
</comment>
<dbReference type="PROSITE" id="PS50096">
    <property type="entry name" value="IQ"/>
    <property type="match status" value="4"/>
</dbReference>
<sequence length="1032" mass="118441">MPGRPSRYEGETTRLPYLINAALNAREKKVELDSWTTLTFAEERQEGEQNSLNSSKNSFAGTKDKKIRLKRGKKQVRPLSPGIKHCDAIDATGGCVPALPALDERVLILCHSSLRRTWKRQQQQQANGSSLPHYAHEASHAATQIQKIFRGVAARTEWRAFYCLRNQHAASLIQFAYRRAVVRRRVFSRLVKKRMDRATQIQAWYRGHRCRDLLLYQHIRLMHQRIANFQRYIRGRRLWRIVMAILHRRRCNMATEIQRCYRGRQGRLRAIAIRYEQNRHVRALIHQNEIHAHYSRCEGCKLESCTEDSLFQCFMVRYIGLHDFKGAKTLCEDGLRLFPSSFKFVFFFSVLLQVMCEDVETCMAFLKRAKEIGIVNEELSECETRFYQPAHLLRPDDAQLFLDSAVLCQYRDQLPRAEANYVKALELPPQEYAVPGYLHRMNLVDRLLVNYHRFCSLFNFRQVNVMQKEIFTAKKGKKVRMMVSKLNHYTAIIPTDNRSTCRINTLYLTDEELRCIINLTESEGECDKENASNTSKSVLDNNVNPSMRQTSARPASKEMTSRITSSNVAIPQLYQQEFVGLAVQPSTLARFSEARSKLRLTKPAAEILLNALVFVDPVGSHTELANQEGKIQQDESVLEKVMLIPSILKMRQQLRSTIVNSYAAVDVQRVYRGFRLRADVRRKRFLNDIRQKQVDEMYRLLHENYLHRELRRSSAVAIQKIFKGYAFRKLLHRWRSQAGEIQRIFRGYRGRLRAAAFRDGTCTFYMAQRIFQRGMDISGRRVMLVIEKCGLSFRLDGYDLKTCVTYHGFFSHSSSIALLCYLNWTYAESLLGRELTRKGDKIEIRSVSSINQSTGECFVDCVGSTSTVFTIPLAECVQIINLRAMTSGIKNSLMLAPPISGDDATRLAEAVARRTILVPAIHMATQELKAKASANFTISVQPPPRMHFIYQQSSHARGTPLHTSSSSALQFAYPASDGLRGKSIGTTNFRKKCTRHAVQFIRCRCILPIVSTSAHVETISRALVLPGASSNL</sequence>
<feature type="compositionally biased region" description="Polar residues" evidence="1">
    <location>
        <begin position="48"/>
        <end position="60"/>
    </location>
</feature>
<feature type="region of interest" description="Disordered" evidence="1">
    <location>
        <begin position="43"/>
        <end position="64"/>
    </location>
</feature>
<dbReference type="Gene3D" id="1.20.5.190">
    <property type="match status" value="2"/>
</dbReference>
<dbReference type="OrthoDB" id="190375at2759"/>
<evidence type="ECO:0000256" key="1">
    <source>
        <dbReference type="SAM" id="MobiDB-lite"/>
    </source>
</evidence>
<dbReference type="AlphaFoldDB" id="A0A225WET7"/>
<protein>
    <submittedName>
        <fullName evidence="2">Uncharacterized protein</fullName>
    </submittedName>
</protein>
<dbReference type="InterPro" id="IPR000048">
    <property type="entry name" value="IQ_motif_EF-hand-BS"/>
</dbReference>
<organism evidence="2 3">
    <name type="scientific">Phytophthora megakarya</name>
    <dbReference type="NCBI Taxonomy" id="4795"/>
    <lineage>
        <taxon>Eukaryota</taxon>
        <taxon>Sar</taxon>
        <taxon>Stramenopiles</taxon>
        <taxon>Oomycota</taxon>
        <taxon>Peronosporomycetes</taxon>
        <taxon>Peronosporales</taxon>
        <taxon>Peronosporaceae</taxon>
        <taxon>Phytophthora</taxon>
    </lineage>
</organism>
<evidence type="ECO:0000313" key="2">
    <source>
        <dbReference type="EMBL" id="OWZ16243.1"/>
    </source>
</evidence>
<name>A0A225WET7_9STRA</name>
<dbReference type="SUPFAM" id="SSF48452">
    <property type="entry name" value="TPR-like"/>
    <property type="match status" value="1"/>
</dbReference>
<dbReference type="InterPro" id="IPR011990">
    <property type="entry name" value="TPR-like_helical_dom_sf"/>
</dbReference>
<dbReference type="Pfam" id="PF00612">
    <property type="entry name" value="IQ"/>
    <property type="match status" value="2"/>
</dbReference>
<dbReference type="Proteomes" id="UP000198211">
    <property type="component" value="Unassembled WGS sequence"/>
</dbReference>
<proteinExistence type="predicted"/>
<feature type="compositionally biased region" description="Polar residues" evidence="1">
    <location>
        <begin position="531"/>
        <end position="553"/>
    </location>
</feature>
<dbReference type="SMART" id="SM00015">
    <property type="entry name" value="IQ"/>
    <property type="match status" value="6"/>
</dbReference>
<accession>A0A225WET7</accession>
<evidence type="ECO:0000313" key="3">
    <source>
        <dbReference type="Proteomes" id="UP000198211"/>
    </source>
</evidence>
<dbReference type="EMBL" id="NBNE01000970">
    <property type="protein sequence ID" value="OWZ16243.1"/>
    <property type="molecule type" value="Genomic_DNA"/>
</dbReference>
<feature type="region of interest" description="Disordered" evidence="1">
    <location>
        <begin position="526"/>
        <end position="560"/>
    </location>
</feature>
<reference evidence="3" key="1">
    <citation type="submission" date="2017-03" db="EMBL/GenBank/DDBJ databases">
        <title>Phytopthora megakarya and P. palmivora, two closely related causual agents of cacao black pod achieved similar genome size and gene model numbers by different mechanisms.</title>
        <authorList>
            <person name="Ali S."/>
            <person name="Shao J."/>
            <person name="Larry D.J."/>
            <person name="Kronmiller B."/>
            <person name="Shen D."/>
            <person name="Strem M.D."/>
            <person name="Melnick R.L."/>
            <person name="Guiltinan M.J."/>
            <person name="Tyler B.M."/>
            <person name="Meinhardt L.W."/>
            <person name="Bailey B.A."/>
        </authorList>
    </citation>
    <scope>NUCLEOTIDE SEQUENCE [LARGE SCALE GENOMIC DNA]</scope>
    <source>
        <strain evidence="3">zdho120</strain>
    </source>
</reference>
<gene>
    <name evidence="2" type="ORF">PHMEG_0009990</name>
</gene>
<keyword evidence="3" id="KW-1185">Reference proteome</keyword>